<gene>
    <name evidence="3" type="ORF">J2T10_004114</name>
</gene>
<name>A0ABT9TRY8_PAENI</name>
<keyword evidence="1" id="KW-0175">Coiled coil</keyword>
<keyword evidence="2" id="KW-0812">Transmembrane</keyword>
<evidence type="ECO:0000256" key="2">
    <source>
        <dbReference type="SAM" id="Phobius"/>
    </source>
</evidence>
<comment type="caution">
    <text evidence="3">The sequence shown here is derived from an EMBL/GenBank/DDBJ whole genome shotgun (WGS) entry which is preliminary data.</text>
</comment>
<reference evidence="3 4" key="1">
    <citation type="submission" date="2023-07" db="EMBL/GenBank/DDBJ databases">
        <title>Sorghum-associated microbial communities from plants grown in Nebraska, USA.</title>
        <authorList>
            <person name="Schachtman D."/>
        </authorList>
    </citation>
    <scope>NUCLEOTIDE SEQUENCE [LARGE SCALE GENOMIC DNA]</scope>
    <source>
        <strain evidence="3 4">CC523</strain>
    </source>
</reference>
<keyword evidence="2" id="KW-1133">Transmembrane helix</keyword>
<protein>
    <submittedName>
        <fullName evidence="3">Uncharacterized protein</fullName>
    </submittedName>
</protein>
<keyword evidence="2" id="KW-0472">Membrane</keyword>
<dbReference type="Proteomes" id="UP001244563">
    <property type="component" value="Unassembled WGS sequence"/>
</dbReference>
<dbReference type="RefSeq" id="WP_306879663.1">
    <property type="nucleotide sequence ID" value="NZ_JAUSSW010000017.1"/>
</dbReference>
<keyword evidence="4" id="KW-1185">Reference proteome</keyword>
<dbReference type="EMBL" id="JAUSSW010000017">
    <property type="protein sequence ID" value="MDQ0104439.1"/>
    <property type="molecule type" value="Genomic_DNA"/>
</dbReference>
<evidence type="ECO:0000256" key="1">
    <source>
        <dbReference type="SAM" id="Coils"/>
    </source>
</evidence>
<feature type="transmembrane region" description="Helical" evidence="2">
    <location>
        <begin position="119"/>
        <end position="137"/>
    </location>
</feature>
<feature type="coiled-coil region" evidence="1">
    <location>
        <begin position="43"/>
        <end position="73"/>
    </location>
</feature>
<evidence type="ECO:0000313" key="3">
    <source>
        <dbReference type="EMBL" id="MDQ0104439.1"/>
    </source>
</evidence>
<evidence type="ECO:0000313" key="4">
    <source>
        <dbReference type="Proteomes" id="UP001244563"/>
    </source>
</evidence>
<proteinExistence type="predicted"/>
<accession>A0ABT9TRY8</accession>
<feature type="transmembrane region" description="Helical" evidence="2">
    <location>
        <begin position="16"/>
        <end position="41"/>
    </location>
</feature>
<organism evidence="3 4">
    <name type="scientific">Paenarthrobacter nicotinovorans</name>
    <name type="common">Arthrobacter nicotinovorans</name>
    <dbReference type="NCBI Taxonomy" id="29320"/>
    <lineage>
        <taxon>Bacteria</taxon>
        <taxon>Bacillati</taxon>
        <taxon>Actinomycetota</taxon>
        <taxon>Actinomycetes</taxon>
        <taxon>Micrococcales</taxon>
        <taxon>Micrococcaceae</taxon>
        <taxon>Paenarthrobacter</taxon>
    </lineage>
</organism>
<sequence length="266" mass="28812">MTPQSSLSSLEPIAGISAWVAAVVAVVAIGAAGATIVVLMIKKVQLLQLKEQLQKELNAVQEAEEAAKLMKLRRAPRAEKNRAFADVETRQTRLVSLQTLVAMKTQQFSDNKPRYRKRALALLVLGVVSFSVQFLMLPHQTSAHRAPAAPSYMDVPANTQREDDAASAAVDALHKFSGDAASKEAWLRDLTPSVTPSMAHQVRDIDPPHLKPSLVYAADLERPDTGTGEQVRVRIGTDTGEWTVVMTRAGAAAPWLAAEIFTADLT</sequence>